<evidence type="ECO:0000313" key="2">
    <source>
        <dbReference type="EMBL" id="KAK7489611.1"/>
    </source>
</evidence>
<comment type="caution">
    <text evidence="2">The sequence shown here is derived from an EMBL/GenBank/DDBJ whole genome shotgun (WGS) entry which is preliminary data.</text>
</comment>
<dbReference type="AlphaFoldDB" id="A0ABD0KQP8"/>
<sequence length="86" mass="9619">VTRITQVISPTATFYTDETDTGRVKHREVRGKTAVGSARQPEDGSQDDAKRRARAAGTDRRADTRSCTRPNTMSGEEIHLMEITLW</sequence>
<keyword evidence="3" id="KW-1185">Reference proteome</keyword>
<gene>
    <name evidence="2" type="ORF">BaRGS_00019006</name>
</gene>
<name>A0ABD0KQP8_9CAEN</name>
<evidence type="ECO:0000256" key="1">
    <source>
        <dbReference type="SAM" id="MobiDB-lite"/>
    </source>
</evidence>
<dbReference type="EMBL" id="JACVVK020000135">
    <property type="protein sequence ID" value="KAK7489611.1"/>
    <property type="molecule type" value="Genomic_DNA"/>
</dbReference>
<evidence type="ECO:0000313" key="3">
    <source>
        <dbReference type="Proteomes" id="UP001519460"/>
    </source>
</evidence>
<reference evidence="2 3" key="1">
    <citation type="journal article" date="2023" name="Sci. Data">
        <title>Genome assembly of the Korean intertidal mud-creeper Batillaria attramentaria.</title>
        <authorList>
            <person name="Patra A.K."/>
            <person name="Ho P.T."/>
            <person name="Jun S."/>
            <person name="Lee S.J."/>
            <person name="Kim Y."/>
            <person name="Won Y.J."/>
        </authorList>
    </citation>
    <scope>NUCLEOTIDE SEQUENCE [LARGE SCALE GENOMIC DNA]</scope>
    <source>
        <strain evidence="2">Wonlab-2016</strain>
    </source>
</reference>
<organism evidence="2 3">
    <name type="scientific">Batillaria attramentaria</name>
    <dbReference type="NCBI Taxonomy" id="370345"/>
    <lineage>
        <taxon>Eukaryota</taxon>
        <taxon>Metazoa</taxon>
        <taxon>Spiralia</taxon>
        <taxon>Lophotrochozoa</taxon>
        <taxon>Mollusca</taxon>
        <taxon>Gastropoda</taxon>
        <taxon>Caenogastropoda</taxon>
        <taxon>Sorbeoconcha</taxon>
        <taxon>Cerithioidea</taxon>
        <taxon>Batillariidae</taxon>
        <taxon>Batillaria</taxon>
    </lineage>
</organism>
<feature type="compositionally biased region" description="Basic and acidic residues" evidence="1">
    <location>
        <begin position="57"/>
        <end position="66"/>
    </location>
</feature>
<accession>A0ABD0KQP8</accession>
<dbReference type="Proteomes" id="UP001519460">
    <property type="component" value="Unassembled WGS sequence"/>
</dbReference>
<feature type="non-terminal residue" evidence="2">
    <location>
        <position position="1"/>
    </location>
</feature>
<proteinExistence type="predicted"/>
<feature type="region of interest" description="Disordered" evidence="1">
    <location>
        <begin position="19"/>
        <end position="73"/>
    </location>
</feature>
<protein>
    <submittedName>
        <fullName evidence="2">Uncharacterized protein</fullName>
    </submittedName>
</protein>